<dbReference type="AlphaFoldDB" id="A0A512HRK2"/>
<feature type="region of interest" description="Disordered" evidence="1">
    <location>
        <begin position="88"/>
        <end position="121"/>
    </location>
</feature>
<evidence type="ECO:0000313" key="2">
    <source>
        <dbReference type="EMBL" id="GEO88000.1"/>
    </source>
</evidence>
<gene>
    <name evidence="2" type="ORF">AFL01nite_03270</name>
</gene>
<evidence type="ECO:0000256" key="1">
    <source>
        <dbReference type="SAM" id="MobiDB-lite"/>
    </source>
</evidence>
<organism evidence="2 3">
    <name type="scientific">Aeromicrobium flavum</name>
    <dbReference type="NCBI Taxonomy" id="416568"/>
    <lineage>
        <taxon>Bacteria</taxon>
        <taxon>Bacillati</taxon>
        <taxon>Actinomycetota</taxon>
        <taxon>Actinomycetes</taxon>
        <taxon>Propionibacteriales</taxon>
        <taxon>Nocardioidaceae</taxon>
        <taxon>Aeromicrobium</taxon>
    </lineage>
</organism>
<feature type="compositionally biased region" description="Polar residues" evidence="1">
    <location>
        <begin position="99"/>
        <end position="121"/>
    </location>
</feature>
<dbReference type="EMBL" id="BJZQ01000001">
    <property type="protein sequence ID" value="GEO88000.1"/>
    <property type="molecule type" value="Genomic_DNA"/>
</dbReference>
<sequence length="121" mass="12863">MLPRVPPRPKTQGDRAAFSLITANPAIASETNLNRRETHWHASEIPHFDGIAVVVLYSAIPLHPKRAPEGAPISTSYDSAYSGPVGAAGSPLRAIGMSGTPSSAPTTSQTRRSRYVSMTQP</sequence>
<protein>
    <submittedName>
        <fullName evidence="2">Uncharacterized protein</fullName>
    </submittedName>
</protein>
<evidence type="ECO:0000313" key="3">
    <source>
        <dbReference type="Proteomes" id="UP000321769"/>
    </source>
</evidence>
<keyword evidence="3" id="KW-1185">Reference proteome</keyword>
<comment type="caution">
    <text evidence="2">The sequence shown here is derived from an EMBL/GenBank/DDBJ whole genome shotgun (WGS) entry which is preliminary data.</text>
</comment>
<name>A0A512HRK2_9ACTN</name>
<dbReference type="Proteomes" id="UP000321769">
    <property type="component" value="Unassembled WGS sequence"/>
</dbReference>
<accession>A0A512HRK2</accession>
<proteinExistence type="predicted"/>
<reference evidence="2 3" key="1">
    <citation type="submission" date="2019-07" db="EMBL/GenBank/DDBJ databases">
        <title>Whole genome shotgun sequence of Aeromicrobium flavum NBRC 107625.</title>
        <authorList>
            <person name="Hosoyama A."/>
            <person name="Uohara A."/>
            <person name="Ohji S."/>
            <person name="Ichikawa N."/>
        </authorList>
    </citation>
    <scope>NUCLEOTIDE SEQUENCE [LARGE SCALE GENOMIC DNA]</scope>
    <source>
        <strain evidence="2 3">NBRC 107625</strain>
    </source>
</reference>